<accession>A0ABV9XQ46</accession>
<sequence>MIRNVHTRHIPNAGHLVDRITELWPSPPWPALVLDRPLGRGATGGHAFIRYRCTSYVPGQRIEFTFDPSIGLIGAHTFEAVPGGLRHTIVGSTRGWARLTWPLAIRHLHDALVEDLLDNAARAAGHPPLHPNRWSPWVRLLRALAKRKV</sequence>
<proteinExistence type="predicted"/>
<organism evidence="1 2">
    <name type="scientific">Saccharothrix xinjiangensis</name>
    <dbReference type="NCBI Taxonomy" id="204798"/>
    <lineage>
        <taxon>Bacteria</taxon>
        <taxon>Bacillati</taxon>
        <taxon>Actinomycetota</taxon>
        <taxon>Actinomycetes</taxon>
        <taxon>Pseudonocardiales</taxon>
        <taxon>Pseudonocardiaceae</taxon>
        <taxon>Saccharothrix</taxon>
    </lineage>
</organism>
<name>A0ABV9XQ46_9PSEU</name>
<comment type="caution">
    <text evidence="1">The sequence shown here is derived from an EMBL/GenBank/DDBJ whole genome shotgun (WGS) entry which is preliminary data.</text>
</comment>
<dbReference type="RefSeq" id="WP_344034989.1">
    <property type="nucleotide sequence ID" value="NZ_BAAAKE010000002.1"/>
</dbReference>
<evidence type="ECO:0000313" key="1">
    <source>
        <dbReference type="EMBL" id="MFC5052489.1"/>
    </source>
</evidence>
<dbReference type="EMBL" id="JBHSJB010000003">
    <property type="protein sequence ID" value="MFC5052489.1"/>
    <property type="molecule type" value="Genomic_DNA"/>
</dbReference>
<dbReference type="Proteomes" id="UP001595833">
    <property type="component" value="Unassembled WGS sequence"/>
</dbReference>
<dbReference type="SUPFAM" id="SSF55961">
    <property type="entry name" value="Bet v1-like"/>
    <property type="match status" value="1"/>
</dbReference>
<evidence type="ECO:0000313" key="2">
    <source>
        <dbReference type="Proteomes" id="UP001595833"/>
    </source>
</evidence>
<gene>
    <name evidence="1" type="ORF">ACFPFM_01835</name>
</gene>
<reference evidence="2" key="1">
    <citation type="journal article" date="2019" name="Int. J. Syst. Evol. Microbiol.">
        <title>The Global Catalogue of Microorganisms (GCM) 10K type strain sequencing project: providing services to taxonomists for standard genome sequencing and annotation.</title>
        <authorList>
            <consortium name="The Broad Institute Genomics Platform"/>
            <consortium name="The Broad Institute Genome Sequencing Center for Infectious Disease"/>
            <person name="Wu L."/>
            <person name="Ma J."/>
        </authorList>
    </citation>
    <scope>NUCLEOTIDE SEQUENCE [LARGE SCALE GENOMIC DNA]</scope>
    <source>
        <strain evidence="2">KCTC 12848</strain>
    </source>
</reference>
<keyword evidence="2" id="KW-1185">Reference proteome</keyword>
<protein>
    <submittedName>
        <fullName evidence="1">SRPBCC family protein</fullName>
    </submittedName>
</protein>